<feature type="transmembrane region" description="Helical" evidence="2">
    <location>
        <begin position="191"/>
        <end position="216"/>
    </location>
</feature>
<feature type="transmembrane region" description="Helical" evidence="2">
    <location>
        <begin position="269"/>
        <end position="288"/>
    </location>
</feature>
<dbReference type="AlphaFoldDB" id="A0A8H7E2M4"/>
<reference evidence="3" key="1">
    <citation type="submission" date="2020-02" db="EMBL/GenBank/DDBJ databases">
        <authorList>
            <person name="Palmer J.M."/>
        </authorList>
    </citation>
    <scope>NUCLEOTIDE SEQUENCE</scope>
    <source>
        <strain evidence="3">EPUS1.4</strain>
        <tissue evidence="3">Thallus</tissue>
    </source>
</reference>
<dbReference type="PANTHER" id="PTHR42024:SF1">
    <property type="entry name" value="AMINO ACID PERMEASE_ SLC12A DOMAIN-CONTAINING PROTEIN"/>
    <property type="match status" value="1"/>
</dbReference>
<gene>
    <name evidence="3" type="ORF">GJ744_012480</name>
</gene>
<sequence length="450" mass="50217">MLHSFKHTAPASVRRPSQDGYRPRNSETRASEEFRRAAYQRQSLDVRRPSRHSSSDLSPSRQRRASEPGRHAQSGPIRLTALVGQNDAPLESPKEEQTSETNEAPLYTLSPTTSPTAIETTQGLDGSESPTSQASIDKREINERPPPLPYCLWDHKVAIFIFWFLILSESFFVPIALYYGLIFGTDLREGALFAIITSVFGFITGYEYACRGYLLLKKSDKYRPLNLSPRFWGFDSLHWLLSGPYAVMTAILIGGSIPHQPLQRVLATPLPLAFIIVGIIFIINGVAVQRGWTLRYFRMSSYPKGSVTPPITYSIIEDVVAVDGGGGKKYRAAFLLRYNASPKFRGLLRQMTWFWGVPSLAVGVALMALVFTVPRAVAYGLGWSIPAIWAGVWTVITIFWVKRALREEEREWKGPVWAENMIEAGAGEGCATVVEMRQENGEPALTTANV</sequence>
<proteinExistence type="predicted"/>
<feature type="compositionally biased region" description="Polar residues" evidence="1">
    <location>
        <begin position="117"/>
        <end position="135"/>
    </location>
</feature>
<keyword evidence="2" id="KW-0812">Transmembrane</keyword>
<evidence type="ECO:0000256" key="1">
    <source>
        <dbReference type="SAM" id="MobiDB-lite"/>
    </source>
</evidence>
<feature type="transmembrane region" description="Helical" evidence="2">
    <location>
        <begin position="157"/>
        <end position="179"/>
    </location>
</feature>
<keyword evidence="4" id="KW-1185">Reference proteome</keyword>
<evidence type="ECO:0000313" key="4">
    <source>
        <dbReference type="Proteomes" id="UP000606974"/>
    </source>
</evidence>
<dbReference type="OrthoDB" id="4838853at2759"/>
<evidence type="ECO:0000313" key="3">
    <source>
        <dbReference type="EMBL" id="KAF7505858.1"/>
    </source>
</evidence>
<dbReference type="EMBL" id="JAACFV010000099">
    <property type="protein sequence ID" value="KAF7505858.1"/>
    <property type="molecule type" value="Genomic_DNA"/>
</dbReference>
<organism evidence="3 4">
    <name type="scientific">Endocarpon pusillum</name>
    <dbReference type="NCBI Taxonomy" id="364733"/>
    <lineage>
        <taxon>Eukaryota</taxon>
        <taxon>Fungi</taxon>
        <taxon>Dikarya</taxon>
        <taxon>Ascomycota</taxon>
        <taxon>Pezizomycotina</taxon>
        <taxon>Eurotiomycetes</taxon>
        <taxon>Chaetothyriomycetidae</taxon>
        <taxon>Verrucariales</taxon>
        <taxon>Verrucariaceae</taxon>
        <taxon>Endocarpon</taxon>
    </lineage>
</organism>
<accession>A0A8H7E2M4</accession>
<protein>
    <submittedName>
        <fullName evidence="3">Uncharacterized protein</fullName>
    </submittedName>
</protein>
<keyword evidence="2" id="KW-1133">Transmembrane helix</keyword>
<feature type="transmembrane region" description="Helical" evidence="2">
    <location>
        <begin position="237"/>
        <end position="257"/>
    </location>
</feature>
<feature type="region of interest" description="Disordered" evidence="1">
    <location>
        <begin position="1"/>
        <end position="141"/>
    </location>
</feature>
<dbReference type="Proteomes" id="UP000606974">
    <property type="component" value="Unassembled WGS sequence"/>
</dbReference>
<comment type="caution">
    <text evidence="3">The sequence shown here is derived from an EMBL/GenBank/DDBJ whole genome shotgun (WGS) entry which is preliminary data.</text>
</comment>
<feature type="transmembrane region" description="Helical" evidence="2">
    <location>
        <begin position="353"/>
        <end position="371"/>
    </location>
</feature>
<evidence type="ECO:0000256" key="2">
    <source>
        <dbReference type="SAM" id="Phobius"/>
    </source>
</evidence>
<feature type="compositionally biased region" description="Low complexity" evidence="1">
    <location>
        <begin position="105"/>
        <end position="116"/>
    </location>
</feature>
<feature type="transmembrane region" description="Helical" evidence="2">
    <location>
        <begin position="377"/>
        <end position="401"/>
    </location>
</feature>
<dbReference type="PANTHER" id="PTHR42024">
    <property type="entry name" value="AMINO ACID PERMEASE_ SLC12A DOMAIN-CONTAINING PROTEIN"/>
    <property type="match status" value="1"/>
</dbReference>
<name>A0A8H7E2M4_9EURO</name>
<keyword evidence="2" id="KW-0472">Membrane</keyword>
<feature type="compositionally biased region" description="Basic and acidic residues" evidence="1">
    <location>
        <begin position="21"/>
        <end position="36"/>
    </location>
</feature>